<dbReference type="SUPFAM" id="SSF48452">
    <property type="entry name" value="TPR-like"/>
    <property type="match status" value="3"/>
</dbReference>
<dbReference type="InterPro" id="IPR011990">
    <property type="entry name" value="TPR-like_helical_dom_sf"/>
</dbReference>
<reference evidence="2 3" key="1">
    <citation type="submission" date="2020-10" db="EMBL/GenBank/DDBJ databases">
        <title>Sequencing the genomes of 1000 actinobacteria strains.</title>
        <authorList>
            <person name="Klenk H.-P."/>
        </authorList>
    </citation>
    <scope>NUCLEOTIDE SEQUENCE [LARGE SCALE GENOMIC DNA]</scope>
    <source>
        <strain evidence="2 3">DSM 44653</strain>
    </source>
</reference>
<evidence type="ECO:0000313" key="2">
    <source>
        <dbReference type="EMBL" id="MBE1502681.1"/>
    </source>
</evidence>
<dbReference type="Pfam" id="PF13374">
    <property type="entry name" value="TPR_10"/>
    <property type="match status" value="3"/>
</dbReference>
<feature type="domain" description="DUF4062" evidence="1">
    <location>
        <begin position="17"/>
        <end position="105"/>
    </location>
</feature>
<dbReference type="InterPro" id="IPR027417">
    <property type="entry name" value="P-loop_NTPase"/>
</dbReference>
<dbReference type="SUPFAM" id="SSF52540">
    <property type="entry name" value="P-loop containing nucleoside triphosphate hydrolases"/>
    <property type="match status" value="1"/>
</dbReference>
<dbReference type="PANTHER" id="PTHR46082">
    <property type="entry name" value="ATP/GTP-BINDING PROTEIN-RELATED"/>
    <property type="match status" value="1"/>
</dbReference>
<dbReference type="Gene3D" id="3.40.50.300">
    <property type="entry name" value="P-loop containing nucleotide triphosphate hydrolases"/>
    <property type="match status" value="1"/>
</dbReference>
<dbReference type="RefSeq" id="WP_192782972.1">
    <property type="nucleotide sequence ID" value="NZ_JADBEG010000001.1"/>
</dbReference>
<evidence type="ECO:0000259" key="1">
    <source>
        <dbReference type="Pfam" id="PF13271"/>
    </source>
</evidence>
<accession>A0ABR9IHN9</accession>
<name>A0ABR9IHN9_9PSEU</name>
<dbReference type="Gene3D" id="1.25.40.10">
    <property type="entry name" value="Tetratricopeptide repeat domain"/>
    <property type="match status" value="2"/>
</dbReference>
<dbReference type="Pfam" id="PF13271">
    <property type="entry name" value="DUF4062"/>
    <property type="match status" value="1"/>
</dbReference>
<organism evidence="2 3">
    <name type="scientific">Amycolatopsis lexingtonensis</name>
    <dbReference type="NCBI Taxonomy" id="218822"/>
    <lineage>
        <taxon>Bacteria</taxon>
        <taxon>Bacillati</taxon>
        <taxon>Actinomycetota</taxon>
        <taxon>Actinomycetes</taxon>
        <taxon>Pseudonocardiales</taxon>
        <taxon>Pseudonocardiaceae</taxon>
        <taxon>Amycolatopsis</taxon>
    </lineage>
</organism>
<keyword evidence="3" id="KW-1185">Reference proteome</keyword>
<dbReference type="PANTHER" id="PTHR46082:SF6">
    <property type="entry name" value="AAA+ ATPASE DOMAIN-CONTAINING PROTEIN-RELATED"/>
    <property type="match status" value="1"/>
</dbReference>
<protein>
    <submittedName>
        <fullName evidence="2">Tetratricopeptide (TPR) repeat protein</fullName>
    </submittedName>
</protein>
<dbReference type="InterPro" id="IPR053137">
    <property type="entry name" value="NLR-like"/>
</dbReference>
<dbReference type="Proteomes" id="UP000631670">
    <property type="component" value="Unassembled WGS sequence"/>
</dbReference>
<dbReference type="NCBIfam" id="NF040586">
    <property type="entry name" value="FxSxx_TPR"/>
    <property type="match status" value="1"/>
</dbReference>
<evidence type="ECO:0000313" key="3">
    <source>
        <dbReference type="Proteomes" id="UP000631670"/>
    </source>
</evidence>
<dbReference type="EMBL" id="JADBEG010000001">
    <property type="protein sequence ID" value="MBE1502681.1"/>
    <property type="molecule type" value="Genomic_DNA"/>
</dbReference>
<dbReference type="InterPro" id="IPR025139">
    <property type="entry name" value="DUF4062"/>
</dbReference>
<comment type="caution">
    <text evidence="2">The sequence shown here is derived from an EMBL/GenBank/DDBJ whole genome shotgun (WGS) entry which is preliminary data.</text>
</comment>
<dbReference type="Pfam" id="PF13424">
    <property type="entry name" value="TPR_12"/>
    <property type="match status" value="3"/>
</dbReference>
<sequence length="948" mass="105664">MAVESAEGHGQQPPARRVFLSHTKELDEWPKERSFVTAAKAAVAKAGDAVVDMEDFTARDAAPEQLDREMLAEADIYVLIAGFRYGMPVRDRPEVSYTEQEFQTATDTGMQRLVFVLSEDTEGPPALTRDLDYGREQEAFRQRLHDSGLTVTAVSSPAQLEIKLFQALTQLARPQQESMPAGRIWNIPARTVTFTGRDELLTGLRAALCSGQPAVVQALNGMGGVGKTTTAIEYAHRHVEDYDVAWWVPSEDPSLVPGHLADLARTLNVATEKDSTAGALALLSGALRSRGRWLVVFDNAEDPDALRPLLPAGGGHVIITSRTPDWDDVGAALPVREFIRSESVNLLRSRCSRLTEPDADRIADALGDLPLAVDQAARLLATTGWSADTYLDLHAERTNELMARREKGSGYPVSVAAAWTVSFGQLGRENPAALNTLTLVAWLGPEPVPLTLLTHQVGEAGTAARDPLAFAEVTAALRSRGMAEVTTTTIQLHRVPAALLRDRTRHDVTAKDDEDATWPAIAVRLLYAGLPDHPWNNPAIWPRWQALLPHVLAVCASERAPLNLTTEVVHLLDHAGIYLQARGTFRAALPLQERAYTLVKEAHGDDHPDTLLSANNFAMILRRLGEYERARELNEDALARRRRILGDDHPDTLLSAHNLAIDLRELGEYERARELNEDALARRRRILGDDHPDTLLSACNLAIDLRELGEYERARELDEDALARSKRVLGEDHPDTFVFASNLAADFRRLGEHQRARELDEDTLARRRRILGDDHPNTLLSVHNLAVDLRNLGEHERARELDEDTLARRRRILGEDHPDTLFSTSNFAVDLRNLGEHERARELDEDTLARRRRILGDDHPDTLTSVHNFAVDLRNLGEHERARELDEDALARRRRILGDDHPDTLTSVHNLAIDLRNLGEHERARELDEDALARRRRILGDDHPNTPS</sequence>
<gene>
    <name evidence="2" type="ORF">H4696_009781</name>
</gene>
<proteinExistence type="predicted"/>